<feature type="signal peptide" evidence="2">
    <location>
        <begin position="1"/>
        <end position="24"/>
    </location>
</feature>
<reference evidence="4 5" key="1">
    <citation type="submission" date="2018-06" db="EMBL/GenBank/DDBJ databases">
        <title>Complete Genomes of Monosporascus.</title>
        <authorList>
            <person name="Robinson A.J."/>
            <person name="Natvig D.O."/>
        </authorList>
    </citation>
    <scope>NUCLEOTIDE SEQUENCE [LARGE SCALE GENOMIC DNA]</scope>
    <source>
        <strain evidence="4 5">CBS 110550</strain>
    </source>
</reference>
<protein>
    <recommendedName>
        <fullName evidence="3">DUF7136 domain-containing protein</fullName>
    </recommendedName>
</protein>
<name>A0A4V1X970_9PEZI</name>
<evidence type="ECO:0000313" key="5">
    <source>
        <dbReference type="Proteomes" id="UP000293360"/>
    </source>
</evidence>
<dbReference type="OrthoDB" id="4490227at2759"/>
<keyword evidence="2" id="KW-0732">Signal</keyword>
<keyword evidence="5" id="KW-1185">Reference proteome</keyword>
<feature type="transmembrane region" description="Helical" evidence="1">
    <location>
        <begin position="245"/>
        <end position="264"/>
    </location>
</feature>
<gene>
    <name evidence="4" type="ORF">DL764_008681</name>
</gene>
<feature type="chain" id="PRO_5020542065" description="DUF7136 domain-containing protein" evidence="2">
    <location>
        <begin position="25"/>
        <end position="265"/>
    </location>
</feature>
<comment type="caution">
    <text evidence="4">The sequence shown here is derived from an EMBL/GenBank/DDBJ whole genome shotgun (WGS) entry which is preliminary data.</text>
</comment>
<organism evidence="4 5">
    <name type="scientific">Monosporascus ibericus</name>
    <dbReference type="NCBI Taxonomy" id="155417"/>
    <lineage>
        <taxon>Eukaryota</taxon>
        <taxon>Fungi</taxon>
        <taxon>Dikarya</taxon>
        <taxon>Ascomycota</taxon>
        <taxon>Pezizomycotina</taxon>
        <taxon>Sordariomycetes</taxon>
        <taxon>Xylariomycetidae</taxon>
        <taxon>Xylariales</taxon>
        <taxon>Xylariales incertae sedis</taxon>
        <taxon>Monosporascus</taxon>
    </lineage>
</organism>
<feature type="domain" description="DUF7136" evidence="3">
    <location>
        <begin position="24"/>
        <end position="236"/>
    </location>
</feature>
<accession>A0A4V1X970</accession>
<sequence length="265" mass="27799">MHLVSRAVWSLAGSLAYLGPVVNAAGVLEIDVVFPRNNETYAPTDQFPIVFALQNAELAKHLKPSIHSFVRNGSNLEAAFGHAHADLTYANYSSEPYFVYRYVNIDTEGPHELFSTASWQSCDESGDQVGILGNNTNFSVDFTINRGGQEVDLVAATANDKTCSAEDGVAINVTDQTREVPASGDRPAGTCAVLASSFPTPTANPCRVKIDTAVAASMSASLHAALCKGSNPPADCSKENAVQQLAVAGVASFAAAFGAIGFLLA</sequence>
<proteinExistence type="predicted"/>
<dbReference type="STRING" id="155417.A0A4V1X970"/>
<dbReference type="EMBL" id="QJNU01000710">
    <property type="protein sequence ID" value="RYO88807.1"/>
    <property type="molecule type" value="Genomic_DNA"/>
</dbReference>
<dbReference type="Pfam" id="PF23584">
    <property type="entry name" value="DUF7136"/>
    <property type="match status" value="1"/>
</dbReference>
<evidence type="ECO:0000256" key="2">
    <source>
        <dbReference type="SAM" id="SignalP"/>
    </source>
</evidence>
<keyword evidence="1" id="KW-1133">Transmembrane helix</keyword>
<evidence type="ECO:0000259" key="3">
    <source>
        <dbReference type="Pfam" id="PF23584"/>
    </source>
</evidence>
<dbReference type="Proteomes" id="UP000293360">
    <property type="component" value="Unassembled WGS sequence"/>
</dbReference>
<dbReference type="InterPro" id="IPR055560">
    <property type="entry name" value="DUF7136"/>
</dbReference>
<dbReference type="AlphaFoldDB" id="A0A4V1X970"/>
<keyword evidence="1" id="KW-0812">Transmembrane</keyword>
<evidence type="ECO:0000313" key="4">
    <source>
        <dbReference type="EMBL" id="RYO88807.1"/>
    </source>
</evidence>
<evidence type="ECO:0000256" key="1">
    <source>
        <dbReference type="SAM" id="Phobius"/>
    </source>
</evidence>
<keyword evidence="1" id="KW-0472">Membrane</keyword>